<evidence type="ECO:0000256" key="8">
    <source>
        <dbReference type="ARBA" id="ARBA00023136"/>
    </source>
</evidence>
<name>A0A6G6WKQ5_9ACTN</name>
<evidence type="ECO:0000259" key="10">
    <source>
        <dbReference type="Pfam" id="PF01052"/>
    </source>
</evidence>
<dbReference type="InterPro" id="IPR001689">
    <property type="entry name" value="Flag_FliM"/>
</dbReference>
<comment type="similarity">
    <text evidence="3">Belongs to the FliM family.</text>
</comment>
<proteinExistence type="inferred from homology"/>
<dbReference type="Proteomes" id="UP000502996">
    <property type="component" value="Chromosome"/>
</dbReference>
<comment type="subcellular location">
    <subcellularLocation>
        <location evidence="1">Bacterial flagellum basal body</location>
    </subcellularLocation>
    <subcellularLocation>
        <location evidence="2">Cell membrane</location>
        <topology evidence="2">Peripheral membrane protein</topology>
    </subcellularLocation>
</comment>
<evidence type="ECO:0000256" key="7">
    <source>
        <dbReference type="ARBA" id="ARBA00022779"/>
    </source>
</evidence>
<dbReference type="Gene3D" id="2.30.330.10">
    <property type="entry name" value="SpoA-like"/>
    <property type="match status" value="1"/>
</dbReference>
<reference evidence="11 12" key="1">
    <citation type="submission" date="2020-02" db="EMBL/GenBank/DDBJ databases">
        <title>Full genome sequence of Nocardioides sp. R-3366.</title>
        <authorList>
            <person name="Im W.-T."/>
        </authorList>
    </citation>
    <scope>NUCLEOTIDE SEQUENCE [LARGE SCALE GENOMIC DNA]</scope>
    <source>
        <strain evidence="11 12">R-3366</strain>
    </source>
</reference>
<dbReference type="Gene3D" id="3.40.1550.10">
    <property type="entry name" value="CheC-like"/>
    <property type="match status" value="1"/>
</dbReference>
<keyword evidence="5" id="KW-1003">Cell membrane</keyword>
<dbReference type="Pfam" id="PF01052">
    <property type="entry name" value="FliMN_C"/>
    <property type="match status" value="1"/>
</dbReference>
<dbReference type="SUPFAM" id="SSF101801">
    <property type="entry name" value="Surface presentation of antigens (SPOA)"/>
    <property type="match status" value="1"/>
</dbReference>
<dbReference type="AlphaFoldDB" id="A0A6G6WKQ5"/>
<sequence length="312" mass="33497">MHPSTGAAARRRAGGIVDRPAASYDFRRPLQLSREHSRVLQGVFDGFARQATTIFTSTLRTVCQVNLESVEQRTYAEYVESLGSMTYLTKFSAEPMPGLGVIELPLPAVMSCVDHMLGGPGATDQPQRVLTDIESVVVRGLVDRLLDGLRYGVSELVAIEPVATGVEYSPQFAQVASGNDVILAVTLTARINEQPHRLTVCLPFNGLLPHLTAAAAPAPVSNRERAERAAAAELLDRRLQDVPVDVAVRFRRTLLTPDAFASLRAGDVLRFGHPASAPLDVVVDEAVFAHATAGSTGATLAARIVSTPQELR</sequence>
<feature type="domain" description="Flagellar motor switch protein FliN-like C-terminal" evidence="10">
    <location>
        <begin position="238"/>
        <end position="305"/>
    </location>
</feature>
<dbReference type="GO" id="GO:0005886">
    <property type="term" value="C:plasma membrane"/>
    <property type="evidence" value="ECO:0007669"/>
    <property type="project" value="UniProtKB-SubCell"/>
</dbReference>
<dbReference type="KEGG" id="nano:G5V58_06440"/>
<dbReference type="SUPFAM" id="SSF103039">
    <property type="entry name" value="CheC-like"/>
    <property type="match status" value="1"/>
</dbReference>
<keyword evidence="9" id="KW-0975">Bacterial flagellum</keyword>
<keyword evidence="11" id="KW-0966">Cell projection</keyword>
<dbReference type="EMBL" id="CP049257">
    <property type="protein sequence ID" value="QIG45792.1"/>
    <property type="molecule type" value="Genomic_DNA"/>
</dbReference>
<evidence type="ECO:0000313" key="11">
    <source>
        <dbReference type="EMBL" id="QIG45792.1"/>
    </source>
</evidence>
<dbReference type="GO" id="GO:0009425">
    <property type="term" value="C:bacterial-type flagellum basal body"/>
    <property type="evidence" value="ECO:0007669"/>
    <property type="project" value="UniProtKB-SubCell"/>
</dbReference>
<evidence type="ECO:0000256" key="4">
    <source>
        <dbReference type="ARBA" id="ARBA00021898"/>
    </source>
</evidence>
<keyword evidence="12" id="KW-1185">Reference proteome</keyword>
<dbReference type="PANTHER" id="PTHR30034">
    <property type="entry name" value="FLAGELLAR MOTOR SWITCH PROTEIN FLIM"/>
    <property type="match status" value="1"/>
</dbReference>
<evidence type="ECO:0000256" key="1">
    <source>
        <dbReference type="ARBA" id="ARBA00004117"/>
    </source>
</evidence>
<accession>A0A6G6WKQ5</accession>
<dbReference type="InterPro" id="IPR001543">
    <property type="entry name" value="FliN-like_C"/>
</dbReference>
<dbReference type="Pfam" id="PF02154">
    <property type="entry name" value="FliM"/>
    <property type="match status" value="1"/>
</dbReference>
<dbReference type="GO" id="GO:0071978">
    <property type="term" value="P:bacterial-type flagellum-dependent swarming motility"/>
    <property type="evidence" value="ECO:0007669"/>
    <property type="project" value="TreeGrafter"/>
</dbReference>
<evidence type="ECO:0000256" key="2">
    <source>
        <dbReference type="ARBA" id="ARBA00004202"/>
    </source>
</evidence>
<dbReference type="PANTHER" id="PTHR30034:SF6">
    <property type="entry name" value="YOP PROTEINS TRANSLOCATION PROTEIN Q"/>
    <property type="match status" value="1"/>
</dbReference>
<dbReference type="GO" id="GO:0050918">
    <property type="term" value="P:positive chemotaxis"/>
    <property type="evidence" value="ECO:0007669"/>
    <property type="project" value="TreeGrafter"/>
</dbReference>
<evidence type="ECO:0000256" key="9">
    <source>
        <dbReference type="ARBA" id="ARBA00023143"/>
    </source>
</evidence>
<protein>
    <recommendedName>
        <fullName evidence="4">Flagellar motor switch protein FliM</fullName>
    </recommendedName>
</protein>
<keyword evidence="6" id="KW-0145">Chemotaxis</keyword>
<dbReference type="InterPro" id="IPR036429">
    <property type="entry name" value="SpoA-like_sf"/>
</dbReference>
<gene>
    <name evidence="11" type="ORF">G5V58_06440</name>
</gene>
<keyword evidence="7" id="KW-0283">Flagellar rotation</keyword>
<organism evidence="11 12">
    <name type="scientific">Nocardioides anomalus</name>
    <dbReference type="NCBI Taxonomy" id="2712223"/>
    <lineage>
        <taxon>Bacteria</taxon>
        <taxon>Bacillati</taxon>
        <taxon>Actinomycetota</taxon>
        <taxon>Actinomycetes</taxon>
        <taxon>Propionibacteriales</taxon>
        <taxon>Nocardioidaceae</taxon>
        <taxon>Nocardioides</taxon>
    </lineage>
</organism>
<dbReference type="GO" id="GO:0003774">
    <property type="term" value="F:cytoskeletal motor activity"/>
    <property type="evidence" value="ECO:0007669"/>
    <property type="project" value="InterPro"/>
</dbReference>
<dbReference type="CDD" id="cd17908">
    <property type="entry name" value="FliM"/>
    <property type="match status" value="1"/>
</dbReference>
<evidence type="ECO:0000256" key="6">
    <source>
        <dbReference type="ARBA" id="ARBA00022500"/>
    </source>
</evidence>
<keyword evidence="8" id="KW-0472">Membrane</keyword>
<evidence type="ECO:0000256" key="3">
    <source>
        <dbReference type="ARBA" id="ARBA00011049"/>
    </source>
</evidence>
<dbReference type="InterPro" id="IPR028976">
    <property type="entry name" value="CheC-like_sf"/>
</dbReference>
<keyword evidence="11" id="KW-0282">Flagellum</keyword>
<evidence type="ECO:0000313" key="12">
    <source>
        <dbReference type="Proteomes" id="UP000502996"/>
    </source>
</evidence>
<dbReference type="PIRSF" id="PIRSF002888">
    <property type="entry name" value="FliM"/>
    <property type="match status" value="1"/>
</dbReference>
<keyword evidence="11" id="KW-0969">Cilium</keyword>
<evidence type="ECO:0000256" key="5">
    <source>
        <dbReference type="ARBA" id="ARBA00022475"/>
    </source>
</evidence>